<evidence type="ECO:0000256" key="3">
    <source>
        <dbReference type="ARBA" id="ARBA00022692"/>
    </source>
</evidence>
<evidence type="ECO:0000259" key="7">
    <source>
        <dbReference type="Pfam" id="PF03914"/>
    </source>
</evidence>
<comment type="similarity">
    <text evidence="2">Belongs to the CBF/MAK21 family.</text>
</comment>
<keyword evidence="4 6" id="KW-1133">Transmembrane helix</keyword>
<dbReference type="STRING" id="137246.A0A401RPZ0"/>
<dbReference type="OMA" id="YYNNIVT"/>
<dbReference type="PANTHER" id="PTHR12455:SF0">
    <property type="entry name" value="NUCLEOLAR COMPLEX PROTEIN 4 HOMOLOG"/>
    <property type="match status" value="1"/>
</dbReference>
<dbReference type="OrthoDB" id="10263185at2759"/>
<dbReference type="GO" id="GO:0042254">
    <property type="term" value="P:ribosome biogenesis"/>
    <property type="evidence" value="ECO:0007669"/>
    <property type="project" value="InterPro"/>
</dbReference>
<evidence type="ECO:0000313" key="9">
    <source>
        <dbReference type="Proteomes" id="UP000287033"/>
    </source>
</evidence>
<keyword evidence="3 6" id="KW-0812">Transmembrane</keyword>
<reference evidence="8 9" key="1">
    <citation type="journal article" date="2018" name="Nat. Ecol. Evol.">
        <title>Shark genomes provide insights into elasmobranch evolution and the origin of vertebrates.</title>
        <authorList>
            <person name="Hara Y"/>
            <person name="Yamaguchi K"/>
            <person name="Onimaru K"/>
            <person name="Kadota M"/>
            <person name="Koyanagi M"/>
            <person name="Keeley SD"/>
            <person name="Tatsumi K"/>
            <person name="Tanaka K"/>
            <person name="Motone F"/>
            <person name="Kageyama Y"/>
            <person name="Nozu R"/>
            <person name="Adachi N"/>
            <person name="Nishimura O"/>
            <person name="Nakagawa R"/>
            <person name="Tanegashima C"/>
            <person name="Kiyatake I"/>
            <person name="Matsumoto R"/>
            <person name="Murakumo K"/>
            <person name="Nishida K"/>
            <person name="Terakita A"/>
            <person name="Kuratani S"/>
            <person name="Sato K"/>
            <person name="Hyodo S Kuraku.S."/>
        </authorList>
    </citation>
    <scope>NUCLEOTIDE SEQUENCE [LARGE SCALE GENOMIC DNA]</scope>
</reference>
<proteinExistence type="inferred from homology"/>
<organism evidence="8 9">
    <name type="scientific">Chiloscyllium punctatum</name>
    <name type="common">Brownbanded bambooshark</name>
    <name type="synonym">Hemiscyllium punctatum</name>
    <dbReference type="NCBI Taxonomy" id="137246"/>
    <lineage>
        <taxon>Eukaryota</taxon>
        <taxon>Metazoa</taxon>
        <taxon>Chordata</taxon>
        <taxon>Craniata</taxon>
        <taxon>Vertebrata</taxon>
        <taxon>Chondrichthyes</taxon>
        <taxon>Elasmobranchii</taxon>
        <taxon>Galeomorphii</taxon>
        <taxon>Galeoidea</taxon>
        <taxon>Orectolobiformes</taxon>
        <taxon>Hemiscylliidae</taxon>
        <taxon>Chiloscyllium</taxon>
    </lineage>
</organism>
<feature type="compositionally biased region" description="Basic and acidic residues" evidence="5">
    <location>
        <begin position="1"/>
        <end position="10"/>
    </location>
</feature>
<dbReference type="GO" id="GO:0031965">
    <property type="term" value="C:nuclear membrane"/>
    <property type="evidence" value="ECO:0007669"/>
    <property type="project" value="UniProtKB-SubCell"/>
</dbReference>
<dbReference type="GO" id="GO:0030692">
    <property type="term" value="C:Noc4p-Nop14p complex"/>
    <property type="evidence" value="ECO:0007669"/>
    <property type="project" value="TreeGrafter"/>
</dbReference>
<name>A0A401RPZ0_CHIPU</name>
<evidence type="ECO:0000256" key="2">
    <source>
        <dbReference type="ARBA" id="ARBA00007797"/>
    </source>
</evidence>
<feature type="domain" description="CCAAT-binding factor" evidence="7">
    <location>
        <begin position="323"/>
        <end position="471"/>
    </location>
</feature>
<keyword evidence="9" id="KW-1185">Reference proteome</keyword>
<evidence type="ECO:0000256" key="6">
    <source>
        <dbReference type="SAM" id="Phobius"/>
    </source>
</evidence>
<evidence type="ECO:0000256" key="5">
    <source>
        <dbReference type="SAM" id="MobiDB-lite"/>
    </source>
</evidence>
<evidence type="ECO:0000313" key="8">
    <source>
        <dbReference type="EMBL" id="GCC20259.1"/>
    </source>
</evidence>
<sequence>MAAAAEHETESPGGAQAPSPSPAPAPQPPRYRQLLELVLGSRKNANSVFDILEGLEAEDEAEILTATATCSKLFCTLLQQGEVFFGQLPGEEECLAADSSAEVKYKMWMRYRYQSCINQLLNLMVHESSQVQEVALCTLMKFVQAEGRWPLDRYEDNERNIFPQGLLKLIVDNLLQIEGDTLSLLSRFQEYMEYEDVRYYVMVYTVDNISRVMQNSKGDLLPVYQQNIFGLLSLICMPTEQKELSNFLVKQQSKHTEWKATRLKEHRRVFERLWLAFLRHKLSTNLYKKVLVILHESILPHMSKPTLMIDFLTAAYDIGGAISLLALNGLFYLIHHHNLEYPDFYKKLYSLLDPSVLHVKYRARFFHLLNVFLSSSHLPAYLVAAFSKRLSRLALTSPPQALLMLIPFICNLIRRHPSCKLLIHRSNQPQDLSADPYIMEEEDPAKCRAMESSLWEIQTLQYHYHPDVANQAATINKALSSQESDLSTLLDLSVSELFEREPKKRIKSIPLEFEPAEGLLGRRNDLVRHHWTLE</sequence>
<dbReference type="GO" id="GO:0032040">
    <property type="term" value="C:small-subunit processome"/>
    <property type="evidence" value="ECO:0007669"/>
    <property type="project" value="TreeGrafter"/>
</dbReference>
<dbReference type="InterPro" id="IPR016024">
    <property type="entry name" value="ARM-type_fold"/>
</dbReference>
<dbReference type="InterPro" id="IPR005612">
    <property type="entry name" value="CCAAT-binding_factor"/>
</dbReference>
<comment type="subcellular location">
    <subcellularLocation>
        <location evidence="1">Nucleus membrane</location>
        <topology evidence="1">Multi-pass membrane protein</topology>
    </subcellularLocation>
</comment>
<accession>A0A401RPZ0</accession>
<protein>
    <recommendedName>
        <fullName evidence="7">CCAAT-binding factor domain-containing protein</fullName>
    </recommendedName>
</protein>
<dbReference type="EMBL" id="BEZZ01001716">
    <property type="protein sequence ID" value="GCC20259.1"/>
    <property type="molecule type" value="Genomic_DNA"/>
</dbReference>
<feature type="transmembrane region" description="Helical" evidence="6">
    <location>
        <begin position="365"/>
        <end position="386"/>
    </location>
</feature>
<dbReference type="SUPFAM" id="SSF48371">
    <property type="entry name" value="ARM repeat"/>
    <property type="match status" value="1"/>
</dbReference>
<feature type="region of interest" description="Disordered" evidence="5">
    <location>
        <begin position="1"/>
        <end position="28"/>
    </location>
</feature>
<dbReference type="Proteomes" id="UP000287033">
    <property type="component" value="Unassembled WGS sequence"/>
</dbReference>
<evidence type="ECO:0000256" key="1">
    <source>
        <dbReference type="ARBA" id="ARBA00004232"/>
    </source>
</evidence>
<keyword evidence="6" id="KW-0472">Membrane</keyword>
<comment type="caution">
    <text evidence="8">The sequence shown here is derived from an EMBL/GenBank/DDBJ whole genome shotgun (WGS) entry which is preliminary data.</text>
</comment>
<dbReference type="PANTHER" id="PTHR12455">
    <property type="entry name" value="NUCLEOLAR COMPLEX PROTEIN 4"/>
    <property type="match status" value="1"/>
</dbReference>
<dbReference type="Pfam" id="PF03914">
    <property type="entry name" value="CBF"/>
    <property type="match status" value="1"/>
</dbReference>
<gene>
    <name evidence="8" type="ORF">chiPu_0018837</name>
</gene>
<dbReference type="InterPro" id="IPR027193">
    <property type="entry name" value="Noc4"/>
</dbReference>
<dbReference type="AlphaFoldDB" id="A0A401RPZ0"/>
<feature type="compositionally biased region" description="Pro residues" evidence="5">
    <location>
        <begin position="19"/>
        <end position="28"/>
    </location>
</feature>
<evidence type="ECO:0000256" key="4">
    <source>
        <dbReference type="ARBA" id="ARBA00022989"/>
    </source>
</evidence>
<feature type="transmembrane region" description="Helical" evidence="6">
    <location>
        <begin position="311"/>
        <end position="334"/>
    </location>
</feature>